<dbReference type="Pfam" id="PF03171">
    <property type="entry name" value="2OG-FeII_Oxy"/>
    <property type="match status" value="1"/>
</dbReference>
<comment type="similarity">
    <text evidence="1 2">Belongs to the iron/ascorbate-dependent oxidoreductase family.</text>
</comment>
<protein>
    <recommendedName>
        <fullName evidence="3">Fe2OG dioxygenase domain-containing protein</fullName>
    </recommendedName>
</protein>
<dbReference type="SUPFAM" id="SSF51197">
    <property type="entry name" value="Clavaminate synthase-like"/>
    <property type="match status" value="1"/>
</dbReference>
<dbReference type="InterPro" id="IPR044861">
    <property type="entry name" value="IPNS-like_FE2OG_OXY"/>
</dbReference>
<evidence type="ECO:0000259" key="3">
    <source>
        <dbReference type="PROSITE" id="PS51471"/>
    </source>
</evidence>
<dbReference type="Gene3D" id="2.60.120.330">
    <property type="entry name" value="B-lactam Antibiotic, Isopenicillin N Synthase, Chain"/>
    <property type="match status" value="1"/>
</dbReference>
<organism evidence="4 5">
    <name type="scientific">Aspergillus keveii</name>
    <dbReference type="NCBI Taxonomy" id="714993"/>
    <lineage>
        <taxon>Eukaryota</taxon>
        <taxon>Fungi</taxon>
        <taxon>Dikarya</taxon>
        <taxon>Ascomycota</taxon>
        <taxon>Pezizomycotina</taxon>
        <taxon>Eurotiomycetes</taxon>
        <taxon>Eurotiomycetidae</taxon>
        <taxon>Eurotiales</taxon>
        <taxon>Aspergillaceae</taxon>
        <taxon>Aspergillus</taxon>
        <taxon>Aspergillus subgen. Nidulantes</taxon>
    </lineage>
</organism>
<evidence type="ECO:0000313" key="5">
    <source>
        <dbReference type="Proteomes" id="UP001610563"/>
    </source>
</evidence>
<keyword evidence="2" id="KW-0479">Metal-binding</keyword>
<keyword evidence="2" id="KW-0560">Oxidoreductase</keyword>
<dbReference type="InterPro" id="IPR005123">
    <property type="entry name" value="Oxoglu/Fe-dep_dioxygenase_dom"/>
</dbReference>
<name>A0ABR4GE50_9EURO</name>
<evidence type="ECO:0000256" key="1">
    <source>
        <dbReference type="ARBA" id="ARBA00008056"/>
    </source>
</evidence>
<keyword evidence="2" id="KW-0408">Iron</keyword>
<dbReference type="PANTHER" id="PTHR47990">
    <property type="entry name" value="2-OXOGLUTARATE (2OG) AND FE(II)-DEPENDENT OXYGENASE SUPERFAMILY PROTEIN-RELATED"/>
    <property type="match status" value="1"/>
</dbReference>
<proteinExistence type="inferred from homology"/>
<gene>
    <name evidence="4" type="ORF">BJX66DRAFT_108765</name>
</gene>
<dbReference type="EMBL" id="JBFTWV010000020">
    <property type="protein sequence ID" value="KAL2797322.1"/>
    <property type="molecule type" value="Genomic_DNA"/>
</dbReference>
<feature type="domain" description="Fe2OG dioxygenase" evidence="3">
    <location>
        <begin position="166"/>
        <end position="280"/>
    </location>
</feature>
<evidence type="ECO:0000256" key="2">
    <source>
        <dbReference type="RuleBase" id="RU003682"/>
    </source>
</evidence>
<accession>A0ABR4GE50</accession>
<dbReference type="InterPro" id="IPR027443">
    <property type="entry name" value="IPNS-like_sf"/>
</dbReference>
<keyword evidence="5" id="KW-1185">Reference proteome</keyword>
<evidence type="ECO:0000313" key="4">
    <source>
        <dbReference type="EMBL" id="KAL2797322.1"/>
    </source>
</evidence>
<dbReference type="PROSITE" id="PS51471">
    <property type="entry name" value="FE2OG_OXY"/>
    <property type="match status" value="1"/>
</dbReference>
<comment type="caution">
    <text evidence="4">The sequence shown here is derived from an EMBL/GenBank/DDBJ whole genome shotgun (WGS) entry which is preliminary data.</text>
</comment>
<dbReference type="InterPro" id="IPR050231">
    <property type="entry name" value="Iron_ascorbate_oxido_reductase"/>
</dbReference>
<dbReference type="Proteomes" id="UP001610563">
    <property type="component" value="Unassembled WGS sequence"/>
</dbReference>
<reference evidence="4 5" key="1">
    <citation type="submission" date="2024-07" db="EMBL/GenBank/DDBJ databases">
        <title>Section-level genome sequencing and comparative genomics of Aspergillus sections Usti and Cavernicolus.</title>
        <authorList>
            <consortium name="Lawrence Berkeley National Laboratory"/>
            <person name="Nybo J.L."/>
            <person name="Vesth T.C."/>
            <person name="Theobald S."/>
            <person name="Frisvad J.C."/>
            <person name="Larsen T.O."/>
            <person name="Kjaerboelling I."/>
            <person name="Rothschild-Mancinelli K."/>
            <person name="Lyhne E.K."/>
            <person name="Kogle M.E."/>
            <person name="Barry K."/>
            <person name="Clum A."/>
            <person name="Na H."/>
            <person name="Ledsgaard L."/>
            <person name="Lin J."/>
            <person name="Lipzen A."/>
            <person name="Kuo A."/>
            <person name="Riley R."/>
            <person name="Mondo S."/>
            <person name="Labutti K."/>
            <person name="Haridas S."/>
            <person name="Pangalinan J."/>
            <person name="Salamov A.A."/>
            <person name="Simmons B.A."/>
            <person name="Magnuson J.K."/>
            <person name="Chen J."/>
            <person name="Drula E."/>
            <person name="Henrissat B."/>
            <person name="Wiebenga A."/>
            <person name="Lubbers R.J."/>
            <person name="Gomes A.C."/>
            <person name="Makela M.R."/>
            <person name="Stajich J."/>
            <person name="Grigoriev I.V."/>
            <person name="Mortensen U.H."/>
            <person name="De Vries R.P."/>
            <person name="Baker S.E."/>
            <person name="Andersen M.R."/>
        </authorList>
    </citation>
    <scope>NUCLEOTIDE SEQUENCE [LARGE SCALE GENOMIC DNA]</scope>
    <source>
        <strain evidence="4 5">CBS 209.92</strain>
    </source>
</reference>
<sequence length="346" mass="38706">MTSISYDGLLRGSSKDLQALTECALVHGFFDLELDCPEGERLREDILFLESFTKTIFDTWSSLKTVYDFKKLGRFRTTGFKPLGIEEGAKTGQSDGFEMFMLPQNELLLPSHHGKLRSPDAVFLHREELTRCMKHYDEAAQLILRRVTECLGLGDALLNAHNPSEPSVTNLGFLRYPPPLPPAPQNDPVENGGHIAHTDVGTLTILSATQRGLQVIDSKTQDWIFVDPHPANRAVLVQFGDCLKFLSGGRVVPSIHRVVPSNRAEERKRTKCTLAYFVRPNEEARIRASDGEEWVYGDYHCRKFDAFARPLGEGARGREEYDMINIRKLAGGVGSSATTIAWDVTV</sequence>